<dbReference type="RefSeq" id="WP_345159538.1">
    <property type="nucleotide sequence ID" value="NZ_BAABHC010000014.1"/>
</dbReference>
<reference evidence="3" key="1">
    <citation type="journal article" date="2019" name="Int. J. Syst. Evol. Microbiol.">
        <title>The Global Catalogue of Microorganisms (GCM) 10K type strain sequencing project: providing services to taxonomists for standard genome sequencing and annotation.</title>
        <authorList>
            <consortium name="The Broad Institute Genomics Platform"/>
            <consortium name="The Broad Institute Genome Sequencing Center for Infectious Disease"/>
            <person name="Wu L."/>
            <person name="Ma J."/>
        </authorList>
    </citation>
    <scope>NUCLEOTIDE SEQUENCE [LARGE SCALE GENOMIC DNA]</scope>
    <source>
        <strain evidence="3">JCM 17926</strain>
    </source>
</reference>
<gene>
    <name evidence="2" type="ORF">GCM10023188_25320</name>
</gene>
<dbReference type="InterPro" id="IPR021533">
    <property type="entry name" value="PepSY-like"/>
</dbReference>
<evidence type="ECO:0000259" key="1">
    <source>
        <dbReference type="Pfam" id="PF11396"/>
    </source>
</evidence>
<sequence>MKFSVNLMLLLGLLQFSCDDDKDNDVKPDSVPETVKTTLAANFPNTVGLEWEKVGADYEADFDVDTVDHEALFSANGEMLKYKHDIPEAALPEAVKAAISQNYSDMRLDDVEKLLQGNTEFYQVELDNSGADKKLVFSADGQEQTQPAYWD</sequence>
<evidence type="ECO:0000313" key="3">
    <source>
        <dbReference type="Proteomes" id="UP001500552"/>
    </source>
</evidence>
<name>A0ABP8LTG5_9BACT</name>
<accession>A0ABP8LTG5</accession>
<comment type="caution">
    <text evidence="2">The sequence shown here is derived from an EMBL/GenBank/DDBJ whole genome shotgun (WGS) entry which is preliminary data.</text>
</comment>
<feature type="domain" description="Putative beta-lactamase-inhibitor-like PepSY-like" evidence="1">
    <location>
        <begin position="57"/>
        <end position="141"/>
    </location>
</feature>
<proteinExistence type="predicted"/>
<dbReference type="Gene3D" id="3.10.450.360">
    <property type="match status" value="1"/>
</dbReference>
<dbReference type="Proteomes" id="UP001500552">
    <property type="component" value="Unassembled WGS sequence"/>
</dbReference>
<dbReference type="Pfam" id="PF11396">
    <property type="entry name" value="PepSY_like"/>
    <property type="match status" value="1"/>
</dbReference>
<organism evidence="2 3">
    <name type="scientific">Pontibacter saemangeumensis</name>
    <dbReference type="NCBI Taxonomy" id="1084525"/>
    <lineage>
        <taxon>Bacteria</taxon>
        <taxon>Pseudomonadati</taxon>
        <taxon>Bacteroidota</taxon>
        <taxon>Cytophagia</taxon>
        <taxon>Cytophagales</taxon>
        <taxon>Hymenobacteraceae</taxon>
        <taxon>Pontibacter</taxon>
    </lineage>
</organism>
<dbReference type="EMBL" id="BAABHC010000014">
    <property type="protein sequence ID" value="GAA4434408.1"/>
    <property type="molecule type" value="Genomic_DNA"/>
</dbReference>
<dbReference type="SUPFAM" id="SSF160574">
    <property type="entry name" value="BT0923-like"/>
    <property type="match status" value="1"/>
</dbReference>
<keyword evidence="3" id="KW-1185">Reference proteome</keyword>
<evidence type="ECO:0000313" key="2">
    <source>
        <dbReference type="EMBL" id="GAA4434408.1"/>
    </source>
</evidence>
<protein>
    <recommendedName>
        <fullName evidence="1">Putative beta-lactamase-inhibitor-like PepSY-like domain-containing protein</fullName>
    </recommendedName>
</protein>